<dbReference type="EMBL" id="CP002028">
    <property type="protein sequence ID" value="ADG82191.1"/>
    <property type="molecule type" value="Genomic_DNA"/>
</dbReference>
<dbReference type="PANTHER" id="PTHR43025">
    <property type="entry name" value="MONOGALACTOSYLDIACYLGLYCEROL SYNTHASE"/>
    <property type="match status" value="1"/>
</dbReference>
<gene>
    <name evidence="7" type="ordered locus">TherJR_1332</name>
</gene>
<dbReference type="GO" id="GO:0016020">
    <property type="term" value="C:membrane"/>
    <property type="evidence" value="ECO:0007669"/>
    <property type="project" value="UniProtKB-SubCell"/>
</dbReference>
<keyword evidence="3" id="KW-0328">Glycosyltransferase</keyword>
<keyword evidence="8" id="KW-1185">Reference proteome</keyword>
<sequence>MRFLFFSVSIGAGHDLAALGLMAEIKNRFPGAETMLVNTFDYINPTLNKVIVGSYMESLKFSPKIWGKLYAQAEEGDQFIDLRQILHGLWSSKLEKLVDSFAPDAVICTHAFPAGMLSMLKGKGLLDVPLLAILTDYTVHSFWLHDHIDTYIIPTEGLKYLFIRHGIKAEKIKAFGIPVRPEFSQLPSKEEARTSMQLENKTTFLVMGGGLGLGDVKNIIVELGNSDLDINIIAVAGKNHKLQTALDLLQTKANLKVFGFTEEIPRLMAASDVIVTKPGGLTTAEVLATGIPMVIVSPLPGQEERNTEFLLNCGVAVKVRKLDLLIPTVKQLLENPVKIKQVKEMCRVLGRPKAAADTVDYLLNLVESK</sequence>
<feature type="domain" description="Diacylglycerol glucosyltransferase N-terminal" evidence="6">
    <location>
        <begin position="14"/>
        <end position="179"/>
    </location>
</feature>
<dbReference type="RefSeq" id="WP_013120209.1">
    <property type="nucleotide sequence ID" value="NC_014152.1"/>
</dbReference>
<dbReference type="eggNOG" id="COG0707">
    <property type="taxonomic scope" value="Bacteria"/>
</dbReference>
<evidence type="ECO:0000256" key="1">
    <source>
        <dbReference type="ARBA" id="ARBA00004370"/>
    </source>
</evidence>
<dbReference type="InterPro" id="IPR009695">
    <property type="entry name" value="Diacylglyc_glucosyltr_N"/>
</dbReference>
<dbReference type="KEGG" id="tjr:TherJR_1332"/>
<proteinExistence type="inferred from homology"/>
<dbReference type="CAZy" id="GT28">
    <property type="family name" value="Glycosyltransferase Family 28"/>
</dbReference>
<evidence type="ECO:0000313" key="7">
    <source>
        <dbReference type="EMBL" id="ADG82191.1"/>
    </source>
</evidence>
<evidence type="ECO:0000256" key="3">
    <source>
        <dbReference type="ARBA" id="ARBA00022676"/>
    </source>
</evidence>
<dbReference type="Pfam" id="PF04101">
    <property type="entry name" value="Glyco_tran_28_C"/>
    <property type="match status" value="1"/>
</dbReference>
<dbReference type="InterPro" id="IPR007235">
    <property type="entry name" value="Glyco_trans_28_C"/>
</dbReference>
<dbReference type="HOGENOM" id="CLU_028367_0_1_9"/>
<dbReference type="GO" id="GO:0009247">
    <property type="term" value="P:glycolipid biosynthetic process"/>
    <property type="evidence" value="ECO:0007669"/>
    <property type="project" value="InterPro"/>
</dbReference>
<comment type="similarity">
    <text evidence="2">Belongs to the glycosyltransferase 28 family.</text>
</comment>
<comment type="subcellular location">
    <subcellularLocation>
        <location evidence="1">Membrane</location>
    </subcellularLocation>
</comment>
<dbReference type="STRING" id="635013.TherJR_1332"/>
<dbReference type="InterPro" id="IPR050519">
    <property type="entry name" value="Glycosyltransf_28_UgtP"/>
</dbReference>
<dbReference type="AlphaFoldDB" id="D5XEX0"/>
<evidence type="ECO:0000256" key="2">
    <source>
        <dbReference type="ARBA" id="ARBA00006962"/>
    </source>
</evidence>
<evidence type="ECO:0000256" key="4">
    <source>
        <dbReference type="ARBA" id="ARBA00022679"/>
    </source>
</evidence>
<dbReference type="OrthoDB" id="9815663at2"/>
<name>D5XEX0_THEPJ</name>
<feature type="domain" description="Glycosyl transferase family 28 C-terminal" evidence="5">
    <location>
        <begin position="207"/>
        <end position="344"/>
    </location>
</feature>
<evidence type="ECO:0000259" key="6">
    <source>
        <dbReference type="Pfam" id="PF06925"/>
    </source>
</evidence>
<accession>D5XEX0</accession>
<dbReference type="Proteomes" id="UP000002377">
    <property type="component" value="Chromosome"/>
</dbReference>
<reference evidence="7 8" key="1">
    <citation type="submission" date="2010-05" db="EMBL/GenBank/DDBJ databases">
        <title>Complete sequence of Thermincola sp. JR.</title>
        <authorList>
            <consortium name="US DOE Joint Genome Institute"/>
            <person name="Lucas S."/>
            <person name="Copeland A."/>
            <person name="Lapidus A."/>
            <person name="Cheng J.-F."/>
            <person name="Bruce D."/>
            <person name="Goodwin L."/>
            <person name="Pitluck S."/>
            <person name="Chertkov O."/>
            <person name="Detter J.C."/>
            <person name="Han C."/>
            <person name="Tapia R."/>
            <person name="Land M."/>
            <person name="Hauser L."/>
            <person name="Kyrpides N."/>
            <person name="Mikhailova N."/>
            <person name="Hazen T.C."/>
            <person name="Woyke T."/>
        </authorList>
    </citation>
    <scope>NUCLEOTIDE SEQUENCE [LARGE SCALE GENOMIC DNA]</scope>
    <source>
        <strain evidence="7 8">JR</strain>
    </source>
</reference>
<organism evidence="7 8">
    <name type="scientific">Thermincola potens (strain JR)</name>
    <dbReference type="NCBI Taxonomy" id="635013"/>
    <lineage>
        <taxon>Bacteria</taxon>
        <taxon>Bacillati</taxon>
        <taxon>Bacillota</taxon>
        <taxon>Clostridia</taxon>
        <taxon>Eubacteriales</taxon>
        <taxon>Thermincolaceae</taxon>
        <taxon>Thermincola</taxon>
    </lineage>
</organism>
<evidence type="ECO:0000259" key="5">
    <source>
        <dbReference type="Pfam" id="PF04101"/>
    </source>
</evidence>
<dbReference type="Pfam" id="PF06925">
    <property type="entry name" value="MGDG_synth"/>
    <property type="match status" value="1"/>
</dbReference>
<dbReference type="SUPFAM" id="SSF53756">
    <property type="entry name" value="UDP-Glycosyltransferase/glycogen phosphorylase"/>
    <property type="match status" value="1"/>
</dbReference>
<dbReference type="Gene3D" id="3.40.50.2000">
    <property type="entry name" value="Glycogen Phosphorylase B"/>
    <property type="match status" value="1"/>
</dbReference>
<dbReference type="GO" id="GO:0016758">
    <property type="term" value="F:hexosyltransferase activity"/>
    <property type="evidence" value="ECO:0007669"/>
    <property type="project" value="InterPro"/>
</dbReference>
<keyword evidence="4" id="KW-0808">Transferase</keyword>
<dbReference type="PANTHER" id="PTHR43025:SF3">
    <property type="entry name" value="MONOGALACTOSYLDIACYLGLYCEROL SYNTHASE 1, CHLOROPLASTIC"/>
    <property type="match status" value="1"/>
</dbReference>
<protein>
    <submittedName>
        <fullName evidence="7">Monogalactosyldiacylglycerol synthase</fullName>
    </submittedName>
</protein>
<evidence type="ECO:0000313" key="8">
    <source>
        <dbReference type="Proteomes" id="UP000002377"/>
    </source>
</evidence>